<dbReference type="KEGG" id="ebt:EBL_c13390"/>
<name>I2B7D7_SHIBC</name>
<dbReference type="STRING" id="630626.EBL_c13390"/>
<keyword evidence="4" id="KW-0973">c-di-GMP</keyword>
<keyword evidence="8 10" id="KW-0472">Membrane</keyword>
<evidence type="ECO:0000256" key="9">
    <source>
        <dbReference type="ARBA" id="ARBA00034290"/>
    </source>
</evidence>
<dbReference type="GO" id="GO:0005886">
    <property type="term" value="C:plasma membrane"/>
    <property type="evidence" value="ECO:0007669"/>
    <property type="project" value="UniProtKB-SubCell"/>
</dbReference>
<dbReference type="Pfam" id="PF00563">
    <property type="entry name" value="EAL"/>
    <property type="match status" value="1"/>
</dbReference>
<evidence type="ECO:0000313" key="13">
    <source>
        <dbReference type="Proteomes" id="UP000001955"/>
    </source>
</evidence>
<dbReference type="PANTHER" id="PTHR33121">
    <property type="entry name" value="CYCLIC DI-GMP PHOSPHODIESTERASE PDEF"/>
    <property type="match status" value="1"/>
</dbReference>
<dbReference type="PANTHER" id="PTHR33121:SF73">
    <property type="entry name" value="CYCLIC DI-GMP PHOSPHODIESTERASE PDEN-RELATED"/>
    <property type="match status" value="1"/>
</dbReference>
<dbReference type="SUPFAM" id="SSF141868">
    <property type="entry name" value="EAL domain-like"/>
    <property type="match status" value="1"/>
</dbReference>
<dbReference type="InterPro" id="IPR050706">
    <property type="entry name" value="Cyclic-di-GMP_PDE-like"/>
</dbReference>
<evidence type="ECO:0000313" key="12">
    <source>
        <dbReference type="EMBL" id="AFJ46441.1"/>
    </source>
</evidence>
<protein>
    <recommendedName>
        <fullName evidence="2">cyclic-guanylate-specific phosphodiesterase</fullName>
        <ecNumber evidence="2">3.1.4.52</ecNumber>
    </recommendedName>
</protein>
<dbReference type="PATRIC" id="fig|630626.3.peg.1292"/>
<keyword evidence="5 10" id="KW-0812">Transmembrane</keyword>
<keyword evidence="3" id="KW-1003">Cell membrane</keyword>
<reference evidence="12 13" key="1">
    <citation type="journal article" date="2012" name="J. Bacteriol.">
        <title>Complete genome sequence of the B12-producing Shimwellia blattae strain DSM 4481, isolated from a cockroach.</title>
        <authorList>
            <person name="Brzuszkiewicz E."/>
            <person name="Waschkowitz T."/>
            <person name="Wiezer A."/>
            <person name="Daniel R."/>
        </authorList>
    </citation>
    <scope>NUCLEOTIDE SEQUENCE [LARGE SCALE GENOMIC DNA]</scope>
    <source>
        <strain evidence="13">ATCC 29907 / DSM 4481 / JCM 1650 / NBRC 105725 / CDC 9005-74</strain>
    </source>
</reference>
<evidence type="ECO:0000256" key="4">
    <source>
        <dbReference type="ARBA" id="ARBA00022636"/>
    </source>
</evidence>
<evidence type="ECO:0000256" key="6">
    <source>
        <dbReference type="ARBA" id="ARBA00022801"/>
    </source>
</evidence>
<feature type="transmembrane region" description="Helical" evidence="10">
    <location>
        <begin position="220"/>
        <end position="240"/>
    </location>
</feature>
<dbReference type="GO" id="GO:0071111">
    <property type="term" value="F:cyclic-guanylate-specific phosphodiesterase activity"/>
    <property type="evidence" value="ECO:0007669"/>
    <property type="project" value="UniProtKB-EC"/>
</dbReference>
<dbReference type="AlphaFoldDB" id="I2B7D7"/>
<dbReference type="Proteomes" id="UP000001955">
    <property type="component" value="Chromosome"/>
</dbReference>
<dbReference type="SMART" id="SM00052">
    <property type="entry name" value="EAL"/>
    <property type="match status" value="1"/>
</dbReference>
<dbReference type="InterPro" id="IPR035919">
    <property type="entry name" value="EAL_sf"/>
</dbReference>
<accession>I2B7D7</accession>
<dbReference type="OrthoDB" id="675397at2"/>
<dbReference type="EC" id="3.1.4.52" evidence="2"/>
<evidence type="ECO:0000256" key="1">
    <source>
        <dbReference type="ARBA" id="ARBA00004651"/>
    </source>
</evidence>
<dbReference type="InterPro" id="IPR001633">
    <property type="entry name" value="EAL_dom"/>
</dbReference>
<dbReference type="PROSITE" id="PS50883">
    <property type="entry name" value="EAL"/>
    <property type="match status" value="1"/>
</dbReference>
<proteinExistence type="predicted"/>
<dbReference type="NCBIfam" id="NF007839">
    <property type="entry name" value="PRK10551.1"/>
    <property type="match status" value="1"/>
</dbReference>
<dbReference type="CDD" id="cd01948">
    <property type="entry name" value="EAL"/>
    <property type="match status" value="1"/>
</dbReference>
<sequence>MGTLFALLFGGATALYLYHKRAENWDTLSHGVNRYIGDLFNTILQTNSTLQPLTALPCSRASRQLTTSAAFSTSIRALTLVTDGVAWCSSATGEIHVSISRVAPGLDLTQPVNADIVTGTPMMPNRPTVVLWSRHPTDLHRGIFTTMNINLNPYLLYTSQQREVYGIALVIHGKILSTFSRRMMTEDELALREIRASRLHGLPVEIRIYGTRWPREDIQLAILFGLFGGAIFGLLTMWFFNSRTRTGLDIMSGIRREQFFTVYQPVMSADDQKMHGIEVLLRWKHPVNGMISPDVFISYAEAQQLIAPLTRHLFSLILADADTLKTILPRGGKVGINLAPGHLHSADFKKDILAFSRALPPGAFQIVFEITERTMLNEAQALPLFEWLHQQGFEIAIDDFGTGHSALIYLQRFKMDYLKIDRGFISAIGTDTVTTPVLDTVLTLARRLHMATVAEGVETRQQARWLIDQGINYLQGYYYSPGLSAEALTAWYSQYTPPVQP</sequence>
<comment type="catalytic activity">
    <reaction evidence="9">
        <text>3',3'-c-di-GMP + H2O = 5'-phosphoguanylyl(3'-&gt;5')guanosine + H(+)</text>
        <dbReference type="Rhea" id="RHEA:24902"/>
        <dbReference type="ChEBI" id="CHEBI:15377"/>
        <dbReference type="ChEBI" id="CHEBI:15378"/>
        <dbReference type="ChEBI" id="CHEBI:58754"/>
        <dbReference type="ChEBI" id="CHEBI:58805"/>
        <dbReference type="EC" id="3.1.4.52"/>
    </reaction>
</comment>
<evidence type="ECO:0000256" key="3">
    <source>
        <dbReference type="ARBA" id="ARBA00022475"/>
    </source>
</evidence>
<evidence type="ECO:0000256" key="2">
    <source>
        <dbReference type="ARBA" id="ARBA00012282"/>
    </source>
</evidence>
<dbReference type="HOGENOM" id="CLU_000445_131_2_6"/>
<dbReference type="Pfam" id="PF12792">
    <property type="entry name" value="CSS-motif"/>
    <property type="match status" value="1"/>
</dbReference>
<dbReference type="EMBL" id="CP001560">
    <property type="protein sequence ID" value="AFJ46441.1"/>
    <property type="molecule type" value="Genomic_DNA"/>
</dbReference>
<keyword evidence="6" id="KW-0378">Hydrolase</keyword>
<keyword evidence="13" id="KW-1185">Reference proteome</keyword>
<evidence type="ECO:0000256" key="8">
    <source>
        <dbReference type="ARBA" id="ARBA00023136"/>
    </source>
</evidence>
<evidence type="ECO:0000259" key="11">
    <source>
        <dbReference type="PROSITE" id="PS50883"/>
    </source>
</evidence>
<evidence type="ECO:0000256" key="7">
    <source>
        <dbReference type="ARBA" id="ARBA00022989"/>
    </source>
</evidence>
<feature type="domain" description="EAL" evidence="11">
    <location>
        <begin position="243"/>
        <end position="496"/>
    </location>
</feature>
<comment type="subcellular location">
    <subcellularLocation>
        <location evidence="1">Cell membrane</location>
        <topology evidence="1">Multi-pass membrane protein</topology>
    </subcellularLocation>
</comment>
<evidence type="ECO:0000256" key="10">
    <source>
        <dbReference type="SAM" id="Phobius"/>
    </source>
</evidence>
<dbReference type="eggNOG" id="COG2200">
    <property type="taxonomic scope" value="Bacteria"/>
</dbReference>
<dbReference type="Gene3D" id="3.20.20.450">
    <property type="entry name" value="EAL domain"/>
    <property type="match status" value="1"/>
</dbReference>
<dbReference type="InterPro" id="IPR024744">
    <property type="entry name" value="CSS-motif_dom"/>
</dbReference>
<gene>
    <name evidence="12" type="ordered locus">EBL_c13390</name>
</gene>
<organism evidence="12 13">
    <name type="scientific">Shimwellia blattae (strain ATCC 29907 / DSM 4481 / JCM 1650 / NBRC 105725 / CDC 9005-74)</name>
    <name type="common">Escherichia blattae</name>
    <dbReference type="NCBI Taxonomy" id="630626"/>
    <lineage>
        <taxon>Bacteria</taxon>
        <taxon>Pseudomonadati</taxon>
        <taxon>Pseudomonadota</taxon>
        <taxon>Gammaproteobacteria</taxon>
        <taxon>Enterobacterales</taxon>
        <taxon>Enterobacteriaceae</taxon>
        <taxon>Shimwellia</taxon>
    </lineage>
</organism>
<evidence type="ECO:0000256" key="5">
    <source>
        <dbReference type="ARBA" id="ARBA00022692"/>
    </source>
</evidence>
<keyword evidence="7 10" id="KW-1133">Transmembrane helix</keyword>